<evidence type="ECO:0008006" key="15">
    <source>
        <dbReference type="Google" id="ProtNLM"/>
    </source>
</evidence>
<proteinExistence type="inferred from homology"/>
<comment type="subcellular location">
    <subcellularLocation>
        <location evidence="1">Membrane</location>
        <topology evidence="1">Single-pass type II membrane protein</topology>
    </subcellularLocation>
</comment>
<dbReference type="PANTHER" id="PTHR10462:SF49">
    <property type="entry name" value="GLOBOSIDE ALPHA-1,3-N-ACETYLGALACTOSAMINYLTRANSFERASE 1"/>
    <property type="match status" value="1"/>
</dbReference>
<keyword evidence="7 12" id="KW-1133">Transmembrane helix</keyword>
<feature type="binding site" evidence="10">
    <location>
        <position position="116"/>
    </location>
    <ligand>
        <name>UDP-N-acetyl-alpha-D-galactosamine</name>
        <dbReference type="ChEBI" id="CHEBI:67138"/>
    </ligand>
</feature>
<comment type="similarity">
    <text evidence="2">Belongs to the glycosyltransferase 6 family.</text>
</comment>
<dbReference type="SUPFAM" id="SSF53448">
    <property type="entry name" value="Nucleotide-diphospho-sugar transferases"/>
    <property type="match status" value="1"/>
</dbReference>
<name>A0AAY5EZL0_ELEEL</name>
<dbReference type="Ensembl" id="ENSEEET00000054501.1">
    <property type="protein sequence ID" value="ENSEEEP00000062170.1"/>
    <property type="gene ID" value="ENSEEEG00000025043.1"/>
</dbReference>
<evidence type="ECO:0000256" key="6">
    <source>
        <dbReference type="ARBA" id="ARBA00022968"/>
    </source>
</evidence>
<evidence type="ECO:0000256" key="8">
    <source>
        <dbReference type="ARBA" id="ARBA00023136"/>
    </source>
</evidence>
<evidence type="ECO:0000256" key="2">
    <source>
        <dbReference type="ARBA" id="ARBA00010413"/>
    </source>
</evidence>
<dbReference type="InterPro" id="IPR005076">
    <property type="entry name" value="Glyco_trans_6"/>
</dbReference>
<accession>A0AAY5EZL0</accession>
<evidence type="ECO:0000256" key="7">
    <source>
        <dbReference type="ARBA" id="ARBA00022989"/>
    </source>
</evidence>
<keyword evidence="6" id="KW-0735">Signal-anchor</keyword>
<protein>
    <recommendedName>
        <fullName evidence="15">Globoside alpha-1,3-N-acetylgalactosaminyltransferase 1 (FORS blood group)</fullName>
    </recommendedName>
</protein>
<comment type="cofactor">
    <cofactor evidence="11">
        <name>Mn(2+)</name>
        <dbReference type="ChEBI" id="CHEBI:29035"/>
    </cofactor>
    <text evidence="11">Binds 1 Mn(2+) ion per subunit.</text>
</comment>
<evidence type="ECO:0000256" key="5">
    <source>
        <dbReference type="ARBA" id="ARBA00022692"/>
    </source>
</evidence>
<keyword evidence="11" id="KW-0464">Manganese</keyword>
<dbReference type="GeneTree" id="ENSGT00950000182858"/>
<dbReference type="GO" id="GO:0016020">
    <property type="term" value="C:membrane"/>
    <property type="evidence" value="ECO:0007669"/>
    <property type="project" value="UniProtKB-SubCell"/>
</dbReference>
<dbReference type="Pfam" id="PF03414">
    <property type="entry name" value="Glyco_transf_6"/>
    <property type="match status" value="1"/>
</dbReference>
<dbReference type="AlphaFoldDB" id="A0AAY5EZL0"/>
<dbReference type="GO" id="GO:0016758">
    <property type="term" value="F:hexosyltransferase activity"/>
    <property type="evidence" value="ECO:0007669"/>
    <property type="project" value="InterPro"/>
</dbReference>
<dbReference type="GO" id="GO:0005975">
    <property type="term" value="P:carbohydrate metabolic process"/>
    <property type="evidence" value="ECO:0007669"/>
    <property type="project" value="InterPro"/>
</dbReference>
<keyword evidence="4" id="KW-0808">Transferase</keyword>
<reference evidence="13 14" key="1">
    <citation type="submission" date="2020-05" db="EMBL/GenBank/DDBJ databases">
        <title>Electrophorus electricus (electric eel) genome, fEleEle1, primary haplotype.</title>
        <authorList>
            <person name="Myers G."/>
            <person name="Meyer A."/>
            <person name="Fedrigo O."/>
            <person name="Formenti G."/>
            <person name="Rhie A."/>
            <person name="Tracey A."/>
            <person name="Sims Y."/>
            <person name="Jarvis E.D."/>
        </authorList>
    </citation>
    <scope>NUCLEOTIDE SEQUENCE [LARGE SCALE GENOMIC DNA]</scope>
</reference>
<reference evidence="13" key="2">
    <citation type="submission" date="2025-08" db="UniProtKB">
        <authorList>
            <consortium name="Ensembl"/>
        </authorList>
    </citation>
    <scope>IDENTIFICATION</scope>
</reference>
<dbReference type="PANTHER" id="PTHR10462">
    <property type="entry name" value="GLYCOSYLTRANSFERASE-RELATED"/>
    <property type="match status" value="1"/>
</dbReference>
<feature type="active site" description="Nucleophile" evidence="9">
    <location>
        <position position="293"/>
    </location>
</feature>
<feature type="binding site" evidence="10">
    <location>
        <position position="223"/>
    </location>
    <ligand>
        <name>an alpha-L-fucosyl-(1-&gt;2)-beta-D-galactosyl derivative</name>
        <dbReference type="ChEBI" id="CHEBI:140327"/>
    </ligand>
</feature>
<evidence type="ECO:0000256" key="9">
    <source>
        <dbReference type="PIRSR" id="PIRSR605076-1"/>
    </source>
</evidence>
<evidence type="ECO:0000256" key="11">
    <source>
        <dbReference type="PIRSR" id="PIRSR605076-3"/>
    </source>
</evidence>
<feature type="binding site" evidence="11">
    <location>
        <position position="201"/>
    </location>
    <ligand>
        <name>Mn(2+)</name>
        <dbReference type="ChEBI" id="CHEBI:29035"/>
    </ligand>
</feature>
<keyword evidence="8 12" id="KW-0472">Membrane</keyword>
<feature type="binding site" evidence="10">
    <location>
        <begin position="201"/>
        <end position="203"/>
    </location>
    <ligand>
        <name>UDP-N-acetyl-alpha-D-galactosamine</name>
        <dbReference type="ChEBI" id="CHEBI:67138"/>
    </ligand>
</feature>
<organism evidence="13 14">
    <name type="scientific">Electrophorus electricus</name>
    <name type="common">Electric eel</name>
    <name type="synonym">Gymnotus electricus</name>
    <dbReference type="NCBI Taxonomy" id="8005"/>
    <lineage>
        <taxon>Eukaryota</taxon>
        <taxon>Metazoa</taxon>
        <taxon>Chordata</taxon>
        <taxon>Craniata</taxon>
        <taxon>Vertebrata</taxon>
        <taxon>Euteleostomi</taxon>
        <taxon>Actinopterygii</taxon>
        <taxon>Neopterygii</taxon>
        <taxon>Teleostei</taxon>
        <taxon>Ostariophysi</taxon>
        <taxon>Gymnotiformes</taxon>
        <taxon>Gymnotoidei</taxon>
        <taxon>Gymnotidae</taxon>
        <taxon>Electrophorus</taxon>
    </lineage>
</organism>
<feature type="transmembrane region" description="Helical" evidence="12">
    <location>
        <begin position="35"/>
        <end position="58"/>
    </location>
</feature>
<evidence type="ECO:0000313" key="14">
    <source>
        <dbReference type="Proteomes" id="UP000314983"/>
    </source>
</evidence>
<evidence type="ECO:0000256" key="10">
    <source>
        <dbReference type="PIRSR" id="PIRSR605076-2"/>
    </source>
</evidence>
<dbReference type="FunFam" id="3.90.550.10:FF:000022">
    <property type="entry name" value="Histo-blood group ABO system transferase"/>
    <property type="match status" value="1"/>
</dbReference>
<feature type="binding site" evidence="11">
    <location>
        <position position="203"/>
    </location>
    <ligand>
        <name>Mn(2+)</name>
        <dbReference type="ChEBI" id="CHEBI:29035"/>
    </ligand>
</feature>
<dbReference type="InterPro" id="IPR029044">
    <property type="entry name" value="Nucleotide-diphossugar_trans"/>
</dbReference>
<evidence type="ECO:0000256" key="12">
    <source>
        <dbReference type="SAM" id="Phobius"/>
    </source>
</evidence>
<dbReference type="GO" id="GO:0046872">
    <property type="term" value="F:metal ion binding"/>
    <property type="evidence" value="ECO:0007669"/>
    <property type="project" value="UniProtKB-KW"/>
</dbReference>
<keyword evidence="3" id="KW-0328">Glycosyltransferase</keyword>
<feature type="binding site" evidence="10">
    <location>
        <position position="235"/>
    </location>
    <ligand>
        <name>an alpha-L-fucosyl-(1-&gt;2)-beta-D-galactosyl derivative</name>
        <dbReference type="ChEBI" id="CHEBI:140327"/>
    </ligand>
</feature>
<evidence type="ECO:0000256" key="1">
    <source>
        <dbReference type="ARBA" id="ARBA00004606"/>
    </source>
</evidence>
<feature type="binding site" evidence="10">
    <location>
        <position position="293"/>
    </location>
    <ligand>
        <name>an alpha-L-fucosyl-(1-&gt;2)-beta-D-galactosyl derivative</name>
        <dbReference type="ChEBI" id="CHEBI:140327"/>
    </ligand>
</feature>
<dbReference type="Gene3D" id="3.90.550.10">
    <property type="entry name" value="Spore Coat Polysaccharide Biosynthesis Protein SpsA, Chain A"/>
    <property type="match status" value="1"/>
</dbReference>
<evidence type="ECO:0000256" key="3">
    <source>
        <dbReference type="ARBA" id="ARBA00022676"/>
    </source>
</evidence>
<keyword evidence="14" id="KW-1185">Reference proteome</keyword>
<keyword evidence="11" id="KW-0479">Metal-binding</keyword>
<evidence type="ECO:0000256" key="4">
    <source>
        <dbReference type="ARBA" id="ARBA00022679"/>
    </source>
</evidence>
<feature type="transmembrane region" description="Helical" evidence="12">
    <location>
        <begin position="6"/>
        <end position="28"/>
    </location>
</feature>
<dbReference type="GO" id="GO:0031982">
    <property type="term" value="C:vesicle"/>
    <property type="evidence" value="ECO:0007669"/>
    <property type="project" value="TreeGrafter"/>
</dbReference>
<sequence>LAPPSYVLPPRAPCLVPLAVSVALLVYFSAVRSSILLSSVFVVYAAFPVNVQLFIHLFSCPVFSMHVLVVRTDVVTVTPWLAPIVWEGTFDTNILDAIYKPQNITVATTVFAMGKYIQFLKDFLETAEKYYMVGYRVRYFIFTDSPEEVPVVPLGADRSLTIITAPSLNRWQDISLGRMLRLEQLIESQLANEVEYIFSLDVDTKFHGHWGAETLDSLVAAVHHSFYNYPRDQFTYERRPKSQAYIPYGQGDYYYCAAMVGGQVEQVYKLVKTCRIQLNIDKANSIEAVWQEESHFNHYLLYNKPTKVLSPEYMWIDLYKQASVLKVIRYSHVLKKNNEVRPN</sequence>
<evidence type="ECO:0000313" key="13">
    <source>
        <dbReference type="Ensembl" id="ENSEEEP00000062170.1"/>
    </source>
</evidence>
<dbReference type="Proteomes" id="UP000314983">
    <property type="component" value="Chromosome 16"/>
</dbReference>
<gene>
    <name evidence="13" type="primary">GBGT1</name>
</gene>
<dbReference type="GO" id="GO:0005794">
    <property type="term" value="C:Golgi apparatus"/>
    <property type="evidence" value="ECO:0007669"/>
    <property type="project" value="TreeGrafter"/>
</dbReference>
<keyword evidence="5 12" id="KW-0812">Transmembrane</keyword>
<reference evidence="13" key="3">
    <citation type="submission" date="2025-09" db="UniProtKB">
        <authorList>
            <consortium name="Ensembl"/>
        </authorList>
    </citation>
    <scope>IDENTIFICATION</scope>
</reference>